<sequence>MSRKKVLVVGGTGYLGQHLLSGFSGIEGAPYDIAFTYHSFPPEDLLRALPNLLAFHVDLKSGQGFDAIAEKFGQPDVVVNCAAISVPRACETDPASALSINVPTALGNWMLSFEERNTLLVHLSTDQVYEGVRSFYKEEDETIPVNVYGKSKLAAEQYVSEKFPNFAILRSSIIFGPQTISPVPKSLPIQWIDAVLTKGSEVDFFHDEFRCPVYVKDVVAVIIKLIKTWISESKQMQLLLNVGGPNRVSRVEMAETVAEIRGHNKSLIKRVSASSIDRGVKSPADISMNISKLVQKLAISPVSFTHGVRLTLAAETKH</sequence>
<dbReference type="OrthoDB" id="6235964at2759"/>
<dbReference type="AlphaFoldDB" id="A0A6J1DR99"/>
<organism evidence="2 3">
    <name type="scientific">Momordica charantia</name>
    <name type="common">Bitter gourd</name>
    <name type="synonym">Balsam pear</name>
    <dbReference type="NCBI Taxonomy" id="3673"/>
    <lineage>
        <taxon>Eukaryota</taxon>
        <taxon>Viridiplantae</taxon>
        <taxon>Streptophyta</taxon>
        <taxon>Embryophyta</taxon>
        <taxon>Tracheophyta</taxon>
        <taxon>Spermatophyta</taxon>
        <taxon>Magnoliopsida</taxon>
        <taxon>eudicotyledons</taxon>
        <taxon>Gunneridae</taxon>
        <taxon>Pentapetalae</taxon>
        <taxon>rosids</taxon>
        <taxon>fabids</taxon>
        <taxon>Cucurbitales</taxon>
        <taxon>Cucurbitaceae</taxon>
        <taxon>Momordiceae</taxon>
        <taxon>Momordica</taxon>
    </lineage>
</organism>
<dbReference type="Proteomes" id="UP000504603">
    <property type="component" value="Unplaced"/>
</dbReference>
<dbReference type="Pfam" id="PF04321">
    <property type="entry name" value="RmlD_sub_bind"/>
    <property type="match status" value="1"/>
</dbReference>
<evidence type="ECO:0000313" key="3">
    <source>
        <dbReference type="RefSeq" id="XP_022156157.1"/>
    </source>
</evidence>
<dbReference type="KEGG" id="mcha:111023110"/>
<dbReference type="GeneID" id="111023110"/>
<evidence type="ECO:0000259" key="1">
    <source>
        <dbReference type="Pfam" id="PF04321"/>
    </source>
</evidence>
<dbReference type="InterPro" id="IPR036291">
    <property type="entry name" value="NAD(P)-bd_dom_sf"/>
</dbReference>
<proteinExistence type="predicted"/>
<keyword evidence="2" id="KW-1185">Reference proteome</keyword>
<reference evidence="3" key="1">
    <citation type="submission" date="2025-08" db="UniProtKB">
        <authorList>
            <consortium name="RefSeq"/>
        </authorList>
    </citation>
    <scope>IDENTIFICATION</scope>
    <source>
        <strain evidence="3">OHB3-1</strain>
    </source>
</reference>
<name>A0A6J1DR99_MOMCH</name>
<evidence type="ECO:0000313" key="2">
    <source>
        <dbReference type="Proteomes" id="UP000504603"/>
    </source>
</evidence>
<dbReference type="RefSeq" id="XP_022156157.1">
    <property type="nucleotide sequence ID" value="XM_022300465.1"/>
</dbReference>
<dbReference type="PANTHER" id="PTHR43242">
    <property type="entry name" value="NAD(P)-BINDING ROSSMANN-FOLD SUPERFAMILY PROTEIN"/>
    <property type="match status" value="1"/>
</dbReference>
<dbReference type="PANTHER" id="PTHR43242:SF1">
    <property type="entry name" value="NAD(P)-BINDING ROSSMANN-FOLD SUPERFAMILY PROTEIN"/>
    <property type="match status" value="1"/>
</dbReference>
<accession>A0A6J1DR99</accession>
<dbReference type="CDD" id="cd05254">
    <property type="entry name" value="dTDP_HR_like_SDR_e"/>
    <property type="match status" value="1"/>
</dbReference>
<dbReference type="InterPro" id="IPR029903">
    <property type="entry name" value="RmlD-like-bd"/>
</dbReference>
<gene>
    <name evidence="3" type="primary">LOC111023110</name>
</gene>
<feature type="domain" description="RmlD-like substrate binding" evidence="1">
    <location>
        <begin position="5"/>
        <end position="314"/>
    </location>
</feature>
<dbReference type="SUPFAM" id="SSF51735">
    <property type="entry name" value="NAD(P)-binding Rossmann-fold domains"/>
    <property type="match status" value="1"/>
</dbReference>
<dbReference type="Gene3D" id="3.40.50.720">
    <property type="entry name" value="NAD(P)-binding Rossmann-like Domain"/>
    <property type="match status" value="1"/>
</dbReference>
<protein>
    <submittedName>
        <fullName evidence="3">Methionine adenosyltransferase 2 subunit beta</fullName>
    </submittedName>
</protein>